<proteinExistence type="predicted"/>
<sequence>MNKKKTNPTAHIVSQITSNDQRQSLAFDRDTFLFPTNHSQAFLIRANRADTYTFVACKRVI</sequence>
<dbReference type="AlphaFoldDB" id="A0A397XMK4"/>
<evidence type="ECO:0000313" key="1">
    <source>
        <dbReference type="EMBL" id="RID42385.1"/>
    </source>
</evidence>
<organism evidence="1 2">
    <name type="scientific">Brassica campestris</name>
    <name type="common">Field mustard</name>
    <dbReference type="NCBI Taxonomy" id="3711"/>
    <lineage>
        <taxon>Eukaryota</taxon>
        <taxon>Viridiplantae</taxon>
        <taxon>Streptophyta</taxon>
        <taxon>Embryophyta</taxon>
        <taxon>Tracheophyta</taxon>
        <taxon>Spermatophyta</taxon>
        <taxon>Magnoliopsida</taxon>
        <taxon>eudicotyledons</taxon>
        <taxon>Gunneridae</taxon>
        <taxon>Pentapetalae</taxon>
        <taxon>rosids</taxon>
        <taxon>malvids</taxon>
        <taxon>Brassicales</taxon>
        <taxon>Brassicaceae</taxon>
        <taxon>Brassiceae</taxon>
        <taxon>Brassica</taxon>
    </lineage>
</organism>
<gene>
    <name evidence="1" type="ORF">BRARA_J02269</name>
</gene>
<accession>A0A397XMK4</accession>
<reference evidence="1 2" key="1">
    <citation type="submission" date="2018-06" db="EMBL/GenBank/DDBJ databases">
        <title>WGS assembly of Brassica rapa FPsc.</title>
        <authorList>
            <person name="Bowman J."/>
            <person name="Kohchi T."/>
            <person name="Yamato K."/>
            <person name="Jenkins J."/>
            <person name="Shu S."/>
            <person name="Ishizaki K."/>
            <person name="Yamaoka S."/>
            <person name="Nishihama R."/>
            <person name="Nakamura Y."/>
            <person name="Berger F."/>
            <person name="Adam C."/>
            <person name="Aki S."/>
            <person name="Althoff F."/>
            <person name="Araki T."/>
            <person name="Arteaga-Vazquez M."/>
            <person name="Balasubrmanian S."/>
            <person name="Bauer D."/>
            <person name="Boehm C."/>
            <person name="Briginshaw L."/>
            <person name="Caballero-Perez J."/>
            <person name="Catarino B."/>
            <person name="Chen F."/>
            <person name="Chiyoda S."/>
            <person name="Chovatia M."/>
            <person name="Davies K."/>
            <person name="Delmans M."/>
            <person name="Demura T."/>
            <person name="Dierschke T."/>
            <person name="Dolan L."/>
            <person name="Dorantes-Acosta A."/>
            <person name="Eklund D."/>
            <person name="Florent S."/>
            <person name="Flores-Sandoval E."/>
            <person name="Fujiyama A."/>
            <person name="Fukuzawa H."/>
            <person name="Galik B."/>
            <person name="Grimanelli D."/>
            <person name="Grimwood J."/>
            <person name="Grossniklaus U."/>
            <person name="Hamada T."/>
            <person name="Haseloff J."/>
            <person name="Hetherington A."/>
            <person name="Higo A."/>
            <person name="Hirakawa Y."/>
            <person name="Hundley H."/>
            <person name="Ikeda Y."/>
            <person name="Inoue K."/>
            <person name="Inoue S."/>
            <person name="Ishida S."/>
            <person name="Jia Q."/>
            <person name="Kakita M."/>
            <person name="Kanazawa T."/>
            <person name="Kawai Y."/>
            <person name="Kawashima T."/>
            <person name="Kennedy M."/>
            <person name="Kinose K."/>
            <person name="Kinoshita T."/>
            <person name="Kohara Y."/>
            <person name="Koide E."/>
            <person name="Komatsu K."/>
            <person name="Kopischke S."/>
            <person name="Kubo M."/>
            <person name="Kyozuka J."/>
            <person name="Lagercrantz U."/>
            <person name="Lin S."/>
            <person name="Lindquist E."/>
            <person name="Lipzen A."/>
            <person name="Lu C."/>
            <person name="Luna E."/>
            <person name="Martienssen R."/>
            <person name="Minamino N."/>
            <person name="Mizutani M."/>
            <person name="Mizutani M."/>
            <person name="Mochizuki N."/>
            <person name="Monte I."/>
            <person name="Mosher R."/>
            <person name="Nagasaki H."/>
            <person name="Nakagami H."/>
            <person name="Naramoto S."/>
            <person name="Nishitani K."/>
            <person name="Ohtani M."/>
            <person name="Okamoto T."/>
            <person name="Okumura M."/>
            <person name="Phillips J."/>
            <person name="Pollak B."/>
            <person name="Reinders A."/>
            <person name="Roevekamp M."/>
            <person name="Sano R."/>
            <person name="Sawa S."/>
            <person name="Schmid M."/>
            <person name="Shirakawa M."/>
            <person name="Solano R."/>
            <person name="Spunde A."/>
            <person name="Suetsugu N."/>
            <person name="Sugano S."/>
            <person name="Sugiyama A."/>
            <person name="Sun R."/>
            <person name="Suzuki Y."/>
            <person name="Takenaka M."/>
            <person name="Takezawa D."/>
            <person name="Tomogane H."/>
            <person name="Tsuzuki M."/>
            <person name="Ueda T."/>
            <person name="Umeda M."/>
            <person name="Ward J."/>
            <person name="Watanabe Y."/>
            <person name="Yazaki K."/>
            <person name="Yokoyama R."/>
            <person name="Yoshitake Y."/>
            <person name="Yotsui I."/>
            <person name="Zachgo S."/>
            <person name="Schmutz J."/>
        </authorList>
    </citation>
    <scope>NUCLEOTIDE SEQUENCE [LARGE SCALE GENOMIC DNA]</scope>
    <source>
        <strain evidence="2">cv. B-3</strain>
    </source>
</reference>
<dbReference type="Proteomes" id="UP000264353">
    <property type="component" value="Chromosome A10"/>
</dbReference>
<dbReference type="EMBL" id="CM010637">
    <property type="protein sequence ID" value="RID42385.1"/>
    <property type="molecule type" value="Genomic_DNA"/>
</dbReference>
<evidence type="ECO:0000313" key="2">
    <source>
        <dbReference type="Proteomes" id="UP000264353"/>
    </source>
</evidence>
<name>A0A397XMK4_BRACM</name>
<protein>
    <submittedName>
        <fullName evidence="1">Uncharacterized protein</fullName>
    </submittedName>
</protein>